<feature type="compositionally biased region" description="Low complexity" evidence="7">
    <location>
        <begin position="94"/>
        <end position="109"/>
    </location>
</feature>
<feature type="compositionally biased region" description="Polar residues" evidence="7">
    <location>
        <begin position="44"/>
        <end position="60"/>
    </location>
</feature>
<evidence type="ECO:0000256" key="1">
    <source>
        <dbReference type="ARBA" id="ARBA00004123"/>
    </source>
</evidence>
<feature type="compositionally biased region" description="Low complexity" evidence="7">
    <location>
        <begin position="469"/>
        <end position="479"/>
    </location>
</feature>
<evidence type="ECO:0000256" key="3">
    <source>
        <dbReference type="ARBA" id="ARBA00023015"/>
    </source>
</evidence>
<gene>
    <name evidence="8" type="ORF">LRAMOSA01222</name>
</gene>
<evidence type="ECO:0000256" key="7">
    <source>
        <dbReference type="SAM" id="MobiDB-lite"/>
    </source>
</evidence>
<protein>
    <submittedName>
        <fullName evidence="8">Uncharacterized protein</fullName>
    </submittedName>
</protein>
<dbReference type="OrthoDB" id="70376at2759"/>
<dbReference type="GO" id="GO:0005654">
    <property type="term" value="C:nucleoplasm"/>
    <property type="evidence" value="ECO:0007669"/>
    <property type="project" value="UniProtKB-ARBA"/>
</dbReference>
<evidence type="ECO:0000256" key="5">
    <source>
        <dbReference type="ARBA" id="ARBA00023242"/>
    </source>
</evidence>
<dbReference type="InterPro" id="IPR013907">
    <property type="entry name" value="Sds3"/>
</dbReference>
<dbReference type="Pfam" id="PF08598">
    <property type="entry name" value="Sds3"/>
    <property type="match status" value="1"/>
</dbReference>
<feature type="region of interest" description="Disordered" evidence="7">
    <location>
        <begin position="15"/>
        <end position="164"/>
    </location>
</feature>
<organism evidence="8">
    <name type="scientific">Lichtheimia ramosa</name>
    <dbReference type="NCBI Taxonomy" id="688394"/>
    <lineage>
        <taxon>Eukaryota</taxon>
        <taxon>Fungi</taxon>
        <taxon>Fungi incertae sedis</taxon>
        <taxon>Mucoromycota</taxon>
        <taxon>Mucoromycotina</taxon>
        <taxon>Mucoromycetes</taxon>
        <taxon>Mucorales</taxon>
        <taxon>Lichtheimiaceae</taxon>
        <taxon>Lichtheimia</taxon>
    </lineage>
</organism>
<dbReference type="AlphaFoldDB" id="A0A077WJL7"/>
<keyword evidence="6" id="KW-0175">Coiled coil</keyword>
<feature type="compositionally biased region" description="Low complexity" evidence="7">
    <location>
        <begin position="61"/>
        <end position="85"/>
    </location>
</feature>
<feature type="compositionally biased region" description="Basic residues" evidence="7">
    <location>
        <begin position="216"/>
        <end position="225"/>
    </location>
</feature>
<keyword evidence="3" id="KW-0805">Transcription regulation</keyword>
<dbReference type="SMART" id="SM01401">
    <property type="entry name" value="Sds3"/>
    <property type="match status" value="1"/>
</dbReference>
<keyword evidence="4" id="KW-0804">Transcription</keyword>
<evidence type="ECO:0000256" key="4">
    <source>
        <dbReference type="ARBA" id="ARBA00023163"/>
    </source>
</evidence>
<keyword evidence="2" id="KW-0678">Repressor</keyword>
<name>A0A077WJL7_9FUNG</name>
<evidence type="ECO:0000256" key="6">
    <source>
        <dbReference type="SAM" id="Coils"/>
    </source>
</evidence>
<feature type="region of interest" description="Disordered" evidence="7">
    <location>
        <begin position="258"/>
        <end position="289"/>
    </location>
</feature>
<keyword evidence="5" id="KW-0539">Nucleus</keyword>
<accession>A0A077WJL7</accession>
<feature type="compositionally biased region" description="Low complexity" evidence="7">
    <location>
        <begin position="258"/>
        <end position="269"/>
    </location>
</feature>
<sequence>MPIASMLEADKPFMFATSSTGRPATAADLGSSSTSKPVNSNSNTMTPSNDISYSRPISQPTTTTTATTSTTTTTAAAAATNQSYTPPAPPPPSTGGNSTTTTTTTTQYYHAHERTQPQPPPPLPPASHQQHHPNMSNQNDDPYLYHHHHHHPHAAPLPFGRPPLEQEETTSAYAYQSNGNSGGNGGSGTHITSVYAHRRMQQQQQQQQQQQPHLHPPYHVHHHLPHPLSAQPVIDEHYNPSTATATTTTTTGTTTAAAATTTAGSSSTTIPPPPPPSHPSMNGSPMYYEADDPDGWLVEVGNYEADQRRNKKRKEVGGRLEKINVDFMENRERIYAEKLAVLQEEIKQVHSNTHIAYLQGLEELKYTREKRIHDARLFRAYHERIIDNQFNRERMLAEEECSAEKREMRDKLFTALEEKRRKLKEDKDNCELAYDSLLESQTPLVFKLKDDDLQNDLEGMHIDPTPFTSKKFSSNNKKK</sequence>
<feature type="compositionally biased region" description="Low complexity" evidence="7">
    <location>
        <begin position="31"/>
        <end position="43"/>
    </location>
</feature>
<comment type="subcellular location">
    <subcellularLocation>
        <location evidence="1">Nucleus</location>
    </subcellularLocation>
</comment>
<feature type="region of interest" description="Disordered" evidence="7">
    <location>
        <begin position="457"/>
        <end position="479"/>
    </location>
</feature>
<dbReference type="EMBL" id="LK023324">
    <property type="protein sequence ID" value="CDS07273.1"/>
    <property type="molecule type" value="Genomic_DNA"/>
</dbReference>
<proteinExistence type="predicted"/>
<reference evidence="8" key="1">
    <citation type="journal article" date="2014" name="Genome Announc.">
        <title>De novo whole-genome sequence and genome annotation of Lichtheimia ramosa.</title>
        <authorList>
            <person name="Linde J."/>
            <person name="Schwartze V."/>
            <person name="Binder U."/>
            <person name="Lass-Florl C."/>
            <person name="Voigt K."/>
            <person name="Horn F."/>
        </authorList>
    </citation>
    <scope>NUCLEOTIDE SEQUENCE</scope>
    <source>
        <strain evidence="8">JMRC FSU:6197</strain>
    </source>
</reference>
<dbReference type="PANTHER" id="PTHR21964">
    <property type="entry name" value="BREAST CANCER METASTASIS-SUPPRESSOR 1"/>
    <property type="match status" value="1"/>
</dbReference>
<feature type="compositionally biased region" description="Low complexity" evidence="7">
    <location>
        <begin position="201"/>
        <end position="213"/>
    </location>
</feature>
<dbReference type="GO" id="GO:0010468">
    <property type="term" value="P:regulation of gene expression"/>
    <property type="evidence" value="ECO:0007669"/>
    <property type="project" value="UniProtKB-ARBA"/>
</dbReference>
<feature type="coiled-coil region" evidence="6">
    <location>
        <begin position="409"/>
        <end position="440"/>
    </location>
</feature>
<evidence type="ECO:0000256" key="2">
    <source>
        <dbReference type="ARBA" id="ARBA00022491"/>
    </source>
</evidence>
<evidence type="ECO:0000313" key="8">
    <source>
        <dbReference type="EMBL" id="CDS07273.1"/>
    </source>
</evidence>
<feature type="region of interest" description="Disordered" evidence="7">
    <location>
        <begin position="198"/>
        <end position="225"/>
    </location>
</feature>